<dbReference type="GO" id="GO:0006950">
    <property type="term" value="P:response to stress"/>
    <property type="evidence" value="ECO:0007669"/>
    <property type="project" value="TreeGrafter"/>
</dbReference>
<proteinExistence type="predicted"/>
<accession>A0A3B0AF57</accession>
<dbReference type="PANTHER" id="PTHR33164:SF99">
    <property type="entry name" value="MARR FAMILY REGULATORY PROTEIN"/>
    <property type="match status" value="1"/>
</dbReference>
<gene>
    <name evidence="2" type="ORF">D7193_08640</name>
</gene>
<sequence>MHDKLALALNQHLQQDAGISESDFQVLAALAEAPRHALRARELREELQWEKSRLAHQIRRMEQRGLVARDDCPEDGRAATVRITDVGLSTVRGAAQAHAARVRELFFDALTPAQLDAFDEAGAAVLERLRQRCPAEAP</sequence>
<dbReference type="SUPFAM" id="SSF46785">
    <property type="entry name" value="Winged helix' DNA-binding domain"/>
    <property type="match status" value="1"/>
</dbReference>
<dbReference type="Pfam" id="PF12802">
    <property type="entry name" value="MarR_2"/>
    <property type="match status" value="1"/>
</dbReference>
<dbReference type="InterPro" id="IPR039422">
    <property type="entry name" value="MarR/SlyA-like"/>
</dbReference>
<keyword evidence="3" id="KW-1185">Reference proteome</keyword>
<dbReference type="OrthoDB" id="5432081at2"/>
<evidence type="ECO:0000259" key="1">
    <source>
        <dbReference type="PROSITE" id="PS50995"/>
    </source>
</evidence>
<dbReference type="InterPro" id="IPR036388">
    <property type="entry name" value="WH-like_DNA-bd_sf"/>
</dbReference>
<comment type="caution">
    <text evidence="2">The sequence shown here is derived from an EMBL/GenBank/DDBJ whole genome shotgun (WGS) entry which is preliminary data.</text>
</comment>
<dbReference type="InterPro" id="IPR000835">
    <property type="entry name" value="HTH_MarR-typ"/>
</dbReference>
<protein>
    <submittedName>
        <fullName evidence="2">MarR family transcriptional regulator</fullName>
    </submittedName>
</protein>
<dbReference type="AlphaFoldDB" id="A0A3B0AF57"/>
<dbReference type="GO" id="GO:0003700">
    <property type="term" value="F:DNA-binding transcription factor activity"/>
    <property type="evidence" value="ECO:0007669"/>
    <property type="project" value="InterPro"/>
</dbReference>
<evidence type="ECO:0000313" key="2">
    <source>
        <dbReference type="EMBL" id="RKN59205.1"/>
    </source>
</evidence>
<dbReference type="Gene3D" id="1.10.10.10">
    <property type="entry name" value="Winged helix-like DNA-binding domain superfamily/Winged helix DNA-binding domain"/>
    <property type="match status" value="1"/>
</dbReference>
<name>A0A3B0AF57_9ACTN</name>
<evidence type="ECO:0000313" key="3">
    <source>
        <dbReference type="Proteomes" id="UP000279968"/>
    </source>
</evidence>
<feature type="domain" description="HTH marR-type" evidence="1">
    <location>
        <begin position="1"/>
        <end position="127"/>
    </location>
</feature>
<dbReference type="Proteomes" id="UP000279968">
    <property type="component" value="Unassembled WGS sequence"/>
</dbReference>
<dbReference type="PANTHER" id="PTHR33164">
    <property type="entry name" value="TRANSCRIPTIONAL REGULATOR, MARR FAMILY"/>
    <property type="match status" value="1"/>
</dbReference>
<dbReference type="SMART" id="SM00347">
    <property type="entry name" value="HTH_MARR"/>
    <property type="match status" value="1"/>
</dbReference>
<dbReference type="InterPro" id="IPR036390">
    <property type="entry name" value="WH_DNA-bd_sf"/>
</dbReference>
<dbReference type="PROSITE" id="PS50995">
    <property type="entry name" value="HTH_MARR_2"/>
    <property type="match status" value="1"/>
</dbReference>
<organism evidence="2 3">
    <name type="scientific">Micromonospora costi</name>
    <dbReference type="NCBI Taxonomy" id="1530042"/>
    <lineage>
        <taxon>Bacteria</taxon>
        <taxon>Bacillati</taxon>
        <taxon>Actinomycetota</taxon>
        <taxon>Actinomycetes</taxon>
        <taxon>Micromonosporales</taxon>
        <taxon>Micromonosporaceae</taxon>
        <taxon>Micromonospora</taxon>
    </lineage>
</organism>
<reference evidence="2 3" key="1">
    <citation type="journal article" date="2015" name="Int. J. Syst. Evol. Microbiol.">
        <title>Micromonospora costi sp. nov., isolated from a leaf of Costus speciosus.</title>
        <authorList>
            <person name="Thawai C."/>
        </authorList>
    </citation>
    <scope>NUCLEOTIDE SEQUENCE [LARGE SCALE GENOMIC DNA]</scope>
    <source>
        <strain evidence="2 3">CS1-12</strain>
    </source>
</reference>
<dbReference type="EMBL" id="RBAN01000001">
    <property type="protein sequence ID" value="RKN59205.1"/>
    <property type="molecule type" value="Genomic_DNA"/>
</dbReference>